<evidence type="ECO:0000313" key="2">
    <source>
        <dbReference type="Proteomes" id="UP000827976"/>
    </source>
</evidence>
<gene>
    <name evidence="1" type="ORF">IHE45_08G146800</name>
</gene>
<organism evidence="1 2">
    <name type="scientific">Dioscorea alata</name>
    <name type="common">Purple yam</name>
    <dbReference type="NCBI Taxonomy" id="55571"/>
    <lineage>
        <taxon>Eukaryota</taxon>
        <taxon>Viridiplantae</taxon>
        <taxon>Streptophyta</taxon>
        <taxon>Embryophyta</taxon>
        <taxon>Tracheophyta</taxon>
        <taxon>Spermatophyta</taxon>
        <taxon>Magnoliopsida</taxon>
        <taxon>Liliopsida</taxon>
        <taxon>Dioscoreales</taxon>
        <taxon>Dioscoreaceae</taxon>
        <taxon>Dioscorea</taxon>
    </lineage>
</organism>
<reference evidence="2" key="1">
    <citation type="journal article" date="2022" name="Nat. Commun.">
        <title>Chromosome evolution and the genetic basis of agronomically important traits in greater yam.</title>
        <authorList>
            <person name="Bredeson J.V."/>
            <person name="Lyons J.B."/>
            <person name="Oniyinde I.O."/>
            <person name="Okereke N.R."/>
            <person name="Kolade O."/>
            <person name="Nnabue I."/>
            <person name="Nwadili C.O."/>
            <person name="Hribova E."/>
            <person name="Parker M."/>
            <person name="Nwogha J."/>
            <person name="Shu S."/>
            <person name="Carlson J."/>
            <person name="Kariba R."/>
            <person name="Muthemba S."/>
            <person name="Knop K."/>
            <person name="Barton G.J."/>
            <person name="Sherwood A.V."/>
            <person name="Lopez-Montes A."/>
            <person name="Asiedu R."/>
            <person name="Jamnadass R."/>
            <person name="Muchugi A."/>
            <person name="Goodstein D."/>
            <person name="Egesi C.N."/>
            <person name="Featherston J."/>
            <person name="Asfaw A."/>
            <person name="Simpson G.G."/>
            <person name="Dolezel J."/>
            <person name="Hendre P.S."/>
            <person name="Van Deynze A."/>
            <person name="Kumar P.L."/>
            <person name="Obidiegwu J.E."/>
            <person name="Bhattacharjee R."/>
            <person name="Rokhsar D.S."/>
        </authorList>
    </citation>
    <scope>NUCLEOTIDE SEQUENCE [LARGE SCALE GENOMIC DNA]</scope>
    <source>
        <strain evidence="2">cv. TDa95/00328</strain>
    </source>
</reference>
<dbReference type="Proteomes" id="UP000827976">
    <property type="component" value="Chromosome 8"/>
</dbReference>
<protein>
    <submittedName>
        <fullName evidence="1">Uncharacterized protein</fullName>
    </submittedName>
</protein>
<sequence length="109" mass="13113">MNLMRTNTYTRVAKEDPDELRHRRAQYMINKVLQEADEVRRKRQPFKLTLPKLKTKISVRIKRFRKSIRSSLSRVQACFNWNINKRLNYCNMSLRRKNADSAMLIPLFG</sequence>
<keyword evidence="2" id="KW-1185">Reference proteome</keyword>
<dbReference type="EMBL" id="CM037018">
    <property type="protein sequence ID" value="KAH7675612.1"/>
    <property type="molecule type" value="Genomic_DNA"/>
</dbReference>
<proteinExistence type="predicted"/>
<name>A0ACB7VNL6_DIOAL</name>
<comment type="caution">
    <text evidence="1">The sequence shown here is derived from an EMBL/GenBank/DDBJ whole genome shotgun (WGS) entry which is preliminary data.</text>
</comment>
<evidence type="ECO:0000313" key="1">
    <source>
        <dbReference type="EMBL" id="KAH7675612.1"/>
    </source>
</evidence>
<accession>A0ACB7VNL6</accession>